<feature type="transmembrane region" description="Helical" evidence="8">
    <location>
        <begin position="219"/>
        <end position="237"/>
    </location>
</feature>
<keyword evidence="6" id="KW-0411">Iron-sulfur</keyword>
<dbReference type="InterPro" id="IPR017896">
    <property type="entry name" value="4Fe4S_Fe-S-bd"/>
</dbReference>
<keyword evidence="8" id="KW-1133">Transmembrane helix</keyword>
<dbReference type="NCBIfam" id="TIGR02745">
    <property type="entry name" value="ccoG_rdxA_fixG"/>
    <property type="match status" value="1"/>
</dbReference>
<dbReference type="GO" id="GO:0051539">
    <property type="term" value="F:4 iron, 4 sulfur cluster binding"/>
    <property type="evidence" value="ECO:0007669"/>
    <property type="project" value="UniProtKB-KW"/>
</dbReference>
<dbReference type="GO" id="GO:0005886">
    <property type="term" value="C:plasma membrane"/>
    <property type="evidence" value="ECO:0007669"/>
    <property type="project" value="TreeGrafter"/>
</dbReference>
<dbReference type="Pfam" id="PF12801">
    <property type="entry name" value="Fer4_5"/>
    <property type="match status" value="1"/>
</dbReference>
<dbReference type="Gene3D" id="2.60.40.10">
    <property type="entry name" value="Immunoglobulins"/>
    <property type="match status" value="1"/>
</dbReference>
<reference evidence="10 11" key="1">
    <citation type="submission" date="2020-05" db="EMBL/GenBank/DDBJ databases">
        <title>Complete genome sequence of Gemmatimonas greenlandica TET16.</title>
        <authorList>
            <person name="Zeng Y."/>
        </authorList>
    </citation>
    <scope>NUCLEOTIDE SEQUENCE [LARGE SCALE GENOMIC DNA]</scope>
    <source>
        <strain evidence="10 11">TET16</strain>
    </source>
</reference>
<keyword evidence="4" id="KW-0249">Electron transport</keyword>
<evidence type="ECO:0000256" key="2">
    <source>
        <dbReference type="ARBA" id="ARBA00022485"/>
    </source>
</evidence>
<dbReference type="GO" id="GO:0046872">
    <property type="term" value="F:metal ion binding"/>
    <property type="evidence" value="ECO:0007669"/>
    <property type="project" value="UniProtKB-KW"/>
</dbReference>
<feature type="transmembrane region" description="Helical" evidence="8">
    <location>
        <begin position="65"/>
        <end position="84"/>
    </location>
</feature>
<evidence type="ECO:0000256" key="6">
    <source>
        <dbReference type="ARBA" id="ARBA00023014"/>
    </source>
</evidence>
<dbReference type="InterPro" id="IPR009051">
    <property type="entry name" value="Helical_ferredxn"/>
</dbReference>
<dbReference type="AlphaFoldDB" id="A0A6M4J171"/>
<evidence type="ECO:0000256" key="1">
    <source>
        <dbReference type="ARBA" id="ARBA00022448"/>
    </source>
</evidence>
<evidence type="ECO:0000313" key="10">
    <source>
        <dbReference type="EMBL" id="QJR38271.1"/>
    </source>
</evidence>
<dbReference type="InterPro" id="IPR051684">
    <property type="entry name" value="Electron_Trans/Redox"/>
</dbReference>
<dbReference type="Proteomes" id="UP000500938">
    <property type="component" value="Chromosome"/>
</dbReference>
<evidence type="ECO:0000256" key="3">
    <source>
        <dbReference type="ARBA" id="ARBA00022723"/>
    </source>
</evidence>
<keyword evidence="2" id="KW-0004">4Fe-4S</keyword>
<organism evidence="10 11">
    <name type="scientific">Gemmatimonas groenlandica</name>
    <dbReference type="NCBI Taxonomy" id="2732249"/>
    <lineage>
        <taxon>Bacteria</taxon>
        <taxon>Pseudomonadati</taxon>
        <taxon>Gemmatimonadota</taxon>
        <taxon>Gemmatimonadia</taxon>
        <taxon>Gemmatimonadales</taxon>
        <taxon>Gemmatimonadaceae</taxon>
        <taxon>Gemmatimonas</taxon>
    </lineage>
</organism>
<evidence type="ECO:0000313" key="11">
    <source>
        <dbReference type="Proteomes" id="UP000500938"/>
    </source>
</evidence>
<keyword evidence="8" id="KW-0472">Membrane</keyword>
<feature type="transmembrane region" description="Helical" evidence="8">
    <location>
        <begin position="356"/>
        <end position="375"/>
    </location>
</feature>
<keyword evidence="8" id="KW-0812">Transmembrane</keyword>
<dbReference type="KEGG" id="ggr:HKW67_16595"/>
<keyword evidence="11" id="KW-1185">Reference proteome</keyword>
<evidence type="ECO:0000256" key="4">
    <source>
        <dbReference type="ARBA" id="ARBA00022982"/>
    </source>
</evidence>
<dbReference type="InterPro" id="IPR013783">
    <property type="entry name" value="Ig-like_fold"/>
</dbReference>
<protein>
    <submittedName>
        <fullName evidence="10">Cytochrome c oxidase accessory protein CcoG</fullName>
    </submittedName>
</protein>
<gene>
    <name evidence="10" type="primary">ccoG</name>
    <name evidence="10" type="ORF">HKW67_16595</name>
</gene>
<evidence type="ECO:0000259" key="9">
    <source>
        <dbReference type="PROSITE" id="PS51379"/>
    </source>
</evidence>
<sequence length="503" mass="56052">MVAGIESCEPESPARTTGYPVSSAAPSGVGRPPSGRVLPTLNEDGTRRWIRPKPSHGAWWKKRQIVAYSLMAVFFAAPHLRLFGKPVFLMDLPHRQFTLMGYTFLPTDTPLFMLVMGSGVIGIFLITALFGRAWCGWACPQTVYLEFLFRPIGRWFDGGYTGSRNLDKKGSWFTPRRIAKYLTFFAMALFVSHTLLAFFVGTDQLYDWMSNPPSEHPTAFFFVVLFTGLVWFNFTYFREQTCLIVCPYGRWQAALIDRQSVIVAYDDVRGEPREHAGKTRDPQAGDCIDCGACVQTCPTGIDIRQGLQMECVHCTQCIDACDDIMTKVGKPTGLIRYSSQDAIAGKPRHLLRMRTILYPVVLAILIGGLITALFLKESADLTVLRGGLDGPFTEEADGRVSNQIRIKITNRRSEAMPYTVTLDGIAEAGIRPDEITVVAPENPLKVDAGTTRSTSLFVLLPRRAFTNGERMITISVTDGRRYQESVQYRLLGPVGNAPTGKFR</sequence>
<evidence type="ECO:0000256" key="8">
    <source>
        <dbReference type="SAM" id="Phobius"/>
    </source>
</evidence>
<dbReference type="Pfam" id="PF11614">
    <property type="entry name" value="FixG_C"/>
    <property type="match status" value="1"/>
</dbReference>
<feature type="transmembrane region" description="Helical" evidence="8">
    <location>
        <begin position="178"/>
        <end position="199"/>
    </location>
</feature>
<dbReference type="PANTHER" id="PTHR30176:SF3">
    <property type="entry name" value="FERREDOXIN-TYPE PROTEIN NAPH"/>
    <property type="match status" value="1"/>
</dbReference>
<dbReference type="SUPFAM" id="SSF54862">
    <property type="entry name" value="4Fe-4S ferredoxins"/>
    <property type="match status" value="1"/>
</dbReference>
<name>A0A6M4J171_9BACT</name>
<feature type="region of interest" description="Disordered" evidence="7">
    <location>
        <begin position="1"/>
        <end position="41"/>
    </location>
</feature>
<dbReference type="Gene3D" id="1.10.1060.10">
    <property type="entry name" value="Alpha-helical ferredoxin"/>
    <property type="match status" value="1"/>
</dbReference>
<accession>A0A6M4J171</accession>
<feature type="domain" description="4Fe-4S ferredoxin-type" evidence="9">
    <location>
        <begin position="276"/>
        <end position="306"/>
    </location>
</feature>
<dbReference type="InterPro" id="IPR017900">
    <property type="entry name" value="4Fe4S_Fe_S_CS"/>
</dbReference>
<keyword evidence="1" id="KW-0813">Transport</keyword>
<dbReference type="PROSITE" id="PS00198">
    <property type="entry name" value="4FE4S_FER_1"/>
    <property type="match status" value="1"/>
</dbReference>
<proteinExistence type="predicted"/>
<dbReference type="Pfam" id="PF13746">
    <property type="entry name" value="Fer4_18"/>
    <property type="match status" value="1"/>
</dbReference>
<feature type="transmembrane region" description="Helical" evidence="8">
    <location>
        <begin position="111"/>
        <end position="131"/>
    </location>
</feature>
<dbReference type="EMBL" id="CP053085">
    <property type="protein sequence ID" value="QJR38271.1"/>
    <property type="molecule type" value="Genomic_DNA"/>
</dbReference>
<evidence type="ECO:0000256" key="5">
    <source>
        <dbReference type="ARBA" id="ARBA00023004"/>
    </source>
</evidence>
<dbReference type="PANTHER" id="PTHR30176">
    <property type="entry name" value="FERREDOXIN-TYPE PROTEIN NAPH"/>
    <property type="match status" value="1"/>
</dbReference>
<keyword evidence="3" id="KW-0479">Metal-binding</keyword>
<keyword evidence="5" id="KW-0408">Iron</keyword>
<dbReference type="InterPro" id="IPR014116">
    <property type="entry name" value="Cyt_c_oxidase_cbb3_FixG"/>
</dbReference>
<evidence type="ECO:0000256" key="7">
    <source>
        <dbReference type="SAM" id="MobiDB-lite"/>
    </source>
</evidence>
<dbReference type="InterPro" id="IPR032879">
    <property type="entry name" value="FixG_C"/>
</dbReference>
<dbReference type="PROSITE" id="PS51379">
    <property type="entry name" value="4FE4S_FER_2"/>
    <property type="match status" value="1"/>
</dbReference>